<reference evidence="2" key="1">
    <citation type="journal article" date="2014" name="Int. J. Syst. Evol. Microbiol.">
        <title>Complete genome sequence of Corynebacterium casei LMG S-19264T (=DSM 44701T), isolated from a smear-ripened cheese.</title>
        <authorList>
            <consortium name="US DOE Joint Genome Institute (JGI-PGF)"/>
            <person name="Walter F."/>
            <person name="Albersmeier A."/>
            <person name="Kalinowski J."/>
            <person name="Ruckert C."/>
        </authorList>
    </citation>
    <scope>NUCLEOTIDE SEQUENCE</scope>
    <source>
        <strain evidence="2">CGMCC 4.7430</strain>
    </source>
</reference>
<feature type="compositionally biased region" description="Basic and acidic residues" evidence="1">
    <location>
        <begin position="36"/>
        <end position="51"/>
    </location>
</feature>
<gene>
    <name evidence="2" type="ORF">GCM10012278_02730</name>
</gene>
<evidence type="ECO:0000256" key="1">
    <source>
        <dbReference type="SAM" id="MobiDB-lite"/>
    </source>
</evidence>
<feature type="compositionally biased region" description="Basic and acidic residues" evidence="1">
    <location>
        <begin position="199"/>
        <end position="211"/>
    </location>
</feature>
<name>A0A918A0C3_9ACTN</name>
<protein>
    <submittedName>
        <fullName evidence="2">Uncharacterized protein</fullName>
    </submittedName>
</protein>
<dbReference type="AlphaFoldDB" id="A0A918A0C3"/>
<reference evidence="2" key="2">
    <citation type="submission" date="2020-09" db="EMBL/GenBank/DDBJ databases">
        <authorList>
            <person name="Sun Q."/>
            <person name="Zhou Y."/>
        </authorList>
    </citation>
    <scope>NUCLEOTIDE SEQUENCE</scope>
    <source>
        <strain evidence="2">CGMCC 4.7430</strain>
    </source>
</reference>
<dbReference type="EMBL" id="BMNK01000001">
    <property type="protein sequence ID" value="GGP00914.1"/>
    <property type="molecule type" value="Genomic_DNA"/>
</dbReference>
<comment type="caution">
    <text evidence="2">The sequence shown here is derived from an EMBL/GenBank/DDBJ whole genome shotgun (WGS) entry which is preliminary data.</text>
</comment>
<dbReference type="Proteomes" id="UP000660745">
    <property type="component" value="Unassembled WGS sequence"/>
</dbReference>
<evidence type="ECO:0000313" key="2">
    <source>
        <dbReference type="EMBL" id="GGP00914.1"/>
    </source>
</evidence>
<accession>A0A918A0C3</accession>
<evidence type="ECO:0000313" key="3">
    <source>
        <dbReference type="Proteomes" id="UP000660745"/>
    </source>
</evidence>
<feature type="compositionally biased region" description="Basic and acidic residues" evidence="1">
    <location>
        <begin position="7"/>
        <end position="20"/>
    </location>
</feature>
<keyword evidence="3" id="KW-1185">Reference proteome</keyword>
<dbReference type="RefSeq" id="WP_189136597.1">
    <property type="nucleotide sequence ID" value="NZ_BMNK01000001.1"/>
</dbReference>
<organism evidence="2 3">
    <name type="scientific">Nonomuraea glycinis</name>
    <dbReference type="NCBI Taxonomy" id="2047744"/>
    <lineage>
        <taxon>Bacteria</taxon>
        <taxon>Bacillati</taxon>
        <taxon>Actinomycetota</taxon>
        <taxon>Actinomycetes</taxon>
        <taxon>Streptosporangiales</taxon>
        <taxon>Streptosporangiaceae</taxon>
        <taxon>Nonomuraea</taxon>
    </lineage>
</organism>
<feature type="region of interest" description="Disordered" evidence="1">
    <location>
        <begin position="1"/>
        <end position="276"/>
    </location>
</feature>
<proteinExistence type="predicted"/>
<sequence>MSGPQQEDPRNARQESEPDARGGGPGSSRGNAQRVPVRDPHEGEPSPEPRTRWGATQQTDGHGHVRHPVPGWGIPPRETGTPPRGQSGEGNHQPPATGAQEHHQPPASGQRDTGTPPQGHTGERHHPVPVTDGHGHVRHPVPGWGVSPRDGGVAPDTSHGRDAGAPPHGRHDGTTGMRPHSQLRSRDDANGDPVSNPYERLEQQQNRDHGAQKTTTEQPRTDYHKEVAGSGDRSHSHQGDTQRPSRTDFSSTLSGSITDRPTTSEHRSGSDLGGQR</sequence>
<feature type="compositionally biased region" description="Basic and acidic residues" evidence="1">
    <location>
        <begin position="219"/>
        <end position="246"/>
    </location>
</feature>
<feature type="compositionally biased region" description="Polar residues" evidence="1">
    <location>
        <begin position="247"/>
        <end position="261"/>
    </location>
</feature>